<feature type="transmembrane region" description="Helical" evidence="7">
    <location>
        <begin position="189"/>
        <end position="209"/>
    </location>
</feature>
<organism evidence="10 11">
    <name type="scientific">Sphingobacterium gobiense</name>
    <dbReference type="NCBI Taxonomy" id="1382456"/>
    <lineage>
        <taxon>Bacteria</taxon>
        <taxon>Pseudomonadati</taxon>
        <taxon>Bacteroidota</taxon>
        <taxon>Sphingobacteriia</taxon>
        <taxon>Sphingobacteriales</taxon>
        <taxon>Sphingobacteriaceae</taxon>
        <taxon>Sphingobacterium</taxon>
    </lineage>
</organism>
<feature type="domain" description="ABC transporter" evidence="8">
    <location>
        <begin position="366"/>
        <end position="602"/>
    </location>
</feature>
<dbReference type="PANTHER" id="PTHR43394:SF1">
    <property type="entry name" value="ATP-BINDING CASSETTE SUB-FAMILY B MEMBER 10, MITOCHONDRIAL"/>
    <property type="match status" value="1"/>
</dbReference>
<evidence type="ECO:0000259" key="8">
    <source>
        <dbReference type="PROSITE" id="PS50893"/>
    </source>
</evidence>
<dbReference type="FunFam" id="3.40.50.300:FF:000218">
    <property type="entry name" value="Multidrug ABC transporter ATP-binding protein"/>
    <property type="match status" value="1"/>
</dbReference>
<dbReference type="GO" id="GO:0090374">
    <property type="term" value="P:oligopeptide export from mitochondrion"/>
    <property type="evidence" value="ECO:0007669"/>
    <property type="project" value="TreeGrafter"/>
</dbReference>
<evidence type="ECO:0000256" key="6">
    <source>
        <dbReference type="ARBA" id="ARBA00023136"/>
    </source>
</evidence>
<dbReference type="Pfam" id="PF00005">
    <property type="entry name" value="ABC_tran"/>
    <property type="match status" value="1"/>
</dbReference>
<feature type="transmembrane region" description="Helical" evidence="7">
    <location>
        <begin position="269"/>
        <end position="291"/>
    </location>
</feature>
<keyword evidence="11" id="KW-1185">Reference proteome</keyword>
<dbReference type="InterPro" id="IPR036640">
    <property type="entry name" value="ABC1_TM_sf"/>
</dbReference>
<feature type="transmembrane region" description="Helical" evidence="7">
    <location>
        <begin position="166"/>
        <end position="183"/>
    </location>
</feature>
<evidence type="ECO:0000256" key="1">
    <source>
        <dbReference type="ARBA" id="ARBA00004651"/>
    </source>
</evidence>
<evidence type="ECO:0000256" key="4">
    <source>
        <dbReference type="ARBA" id="ARBA00022840"/>
    </source>
</evidence>
<evidence type="ECO:0000256" key="3">
    <source>
        <dbReference type="ARBA" id="ARBA00022741"/>
    </source>
</evidence>
<evidence type="ECO:0000256" key="7">
    <source>
        <dbReference type="SAM" id="Phobius"/>
    </source>
</evidence>
<dbReference type="PROSITE" id="PS00211">
    <property type="entry name" value="ABC_TRANSPORTER_1"/>
    <property type="match status" value="1"/>
</dbReference>
<keyword evidence="4 10" id="KW-0067">ATP-binding</keyword>
<evidence type="ECO:0000313" key="10">
    <source>
        <dbReference type="EMBL" id="PRD54288.1"/>
    </source>
</evidence>
<dbReference type="Gene3D" id="1.20.1560.10">
    <property type="entry name" value="ABC transporter type 1, transmembrane domain"/>
    <property type="match status" value="1"/>
</dbReference>
<dbReference type="SUPFAM" id="SSF90123">
    <property type="entry name" value="ABC transporter transmembrane region"/>
    <property type="match status" value="1"/>
</dbReference>
<gene>
    <name evidence="10" type="ORF">C5749_12505</name>
</gene>
<keyword evidence="3" id="KW-0547">Nucleotide-binding</keyword>
<dbReference type="InterPro" id="IPR017871">
    <property type="entry name" value="ABC_transporter-like_CS"/>
</dbReference>
<dbReference type="SUPFAM" id="SSF52540">
    <property type="entry name" value="P-loop containing nucleoside triphosphate hydrolases"/>
    <property type="match status" value="1"/>
</dbReference>
<dbReference type="PROSITE" id="PS50929">
    <property type="entry name" value="ABC_TM1F"/>
    <property type="match status" value="1"/>
</dbReference>
<evidence type="ECO:0000313" key="11">
    <source>
        <dbReference type="Proteomes" id="UP000238642"/>
    </source>
</evidence>
<dbReference type="OrthoDB" id="9760358at2"/>
<dbReference type="PANTHER" id="PTHR43394">
    <property type="entry name" value="ATP-DEPENDENT PERMEASE MDL1, MITOCHONDRIAL"/>
    <property type="match status" value="1"/>
</dbReference>
<feature type="transmembrane region" description="Helical" evidence="7">
    <location>
        <begin position="79"/>
        <end position="101"/>
    </location>
</feature>
<dbReference type="Pfam" id="PF00664">
    <property type="entry name" value="ABC_membrane"/>
    <property type="match status" value="1"/>
</dbReference>
<comment type="subcellular location">
    <subcellularLocation>
        <location evidence="1">Cell membrane</location>
        <topology evidence="1">Multi-pass membrane protein</topology>
    </subcellularLocation>
</comment>
<dbReference type="Gene3D" id="3.40.50.300">
    <property type="entry name" value="P-loop containing nucleotide triphosphate hydrolases"/>
    <property type="match status" value="1"/>
</dbReference>
<dbReference type="CDD" id="cd18576">
    <property type="entry name" value="ABC_6TM_bac_exporter_ABCB8_10_like"/>
    <property type="match status" value="1"/>
</dbReference>
<dbReference type="InterPro" id="IPR011527">
    <property type="entry name" value="ABC1_TM_dom"/>
</dbReference>
<accession>A0A2S9JME9</accession>
<dbReference type="InterPro" id="IPR003439">
    <property type="entry name" value="ABC_transporter-like_ATP-bd"/>
</dbReference>
<dbReference type="InterPro" id="IPR027417">
    <property type="entry name" value="P-loop_NTPase"/>
</dbReference>
<feature type="transmembrane region" description="Helical" evidence="7">
    <location>
        <begin position="43"/>
        <end position="67"/>
    </location>
</feature>
<evidence type="ECO:0000259" key="9">
    <source>
        <dbReference type="PROSITE" id="PS50929"/>
    </source>
</evidence>
<proteinExistence type="predicted"/>
<comment type="caution">
    <text evidence="10">The sequence shown here is derived from an EMBL/GenBank/DDBJ whole genome shotgun (WGS) entry which is preliminary data.</text>
</comment>
<evidence type="ECO:0000256" key="5">
    <source>
        <dbReference type="ARBA" id="ARBA00022989"/>
    </source>
</evidence>
<dbReference type="PROSITE" id="PS50893">
    <property type="entry name" value="ABC_TRANSPORTER_2"/>
    <property type="match status" value="1"/>
</dbReference>
<keyword evidence="6 7" id="KW-0472">Membrane</keyword>
<dbReference type="GO" id="GO:0015421">
    <property type="term" value="F:ABC-type oligopeptide transporter activity"/>
    <property type="evidence" value="ECO:0007669"/>
    <property type="project" value="TreeGrafter"/>
</dbReference>
<dbReference type="GO" id="GO:0005524">
    <property type="term" value="F:ATP binding"/>
    <property type="evidence" value="ECO:0007669"/>
    <property type="project" value="UniProtKB-KW"/>
</dbReference>
<protein>
    <submittedName>
        <fullName evidence="10">Multidrug ABC transporter ATP-binding protein</fullName>
    </submittedName>
</protein>
<dbReference type="RefSeq" id="WP_105726509.1">
    <property type="nucleotide sequence ID" value="NZ_PVBS01000002.1"/>
</dbReference>
<keyword evidence="5 7" id="KW-1133">Transmembrane helix</keyword>
<dbReference type="InterPro" id="IPR039421">
    <property type="entry name" value="Type_1_exporter"/>
</dbReference>
<dbReference type="GO" id="GO:0016887">
    <property type="term" value="F:ATP hydrolysis activity"/>
    <property type="evidence" value="ECO:0007669"/>
    <property type="project" value="InterPro"/>
</dbReference>
<keyword evidence="2 7" id="KW-0812">Transmembrane</keyword>
<sequence>MARSRLNSGNTQSEDLPKPKLSKDLLKKALKISSYLKPYRGKFILGMFFLILSSLTMLTLPALLGAMVDAAQGRQTYPWLPASVFSIGAISMVLLLFLSIVSFGRIRLFVEIAEKALASIRKDSYHKLITLPIEFFANRRVGELNSRLSTDLAQIQDTLTTTLAEILRQAIILAFGVCLLVFVSPKMALMNLSILPVIIVIAIIFGRFIRNLSRQAQDQLADSNTIVQETLLGISNVKAFVNEYYETNRYANKLDAVVKLAVKGATYRGMFASFIISCILGAIVVVIWYGASLVSQGDISVGDLTTYILYSMFVAGSMGSFPELYANIQRSIGASERVLDILEETPELIEISETNNDIATPMQGALTFKHVGFSYPSRADIPTLKDISFHVDAGKKLALVGPSGTGKSTIASLILQFYTPTSGVIAYDGKDSASYSLTDIRNQVALVPQDVLLFGGTIRENIGYGRLDANAEDIIEAAKRANAHDFIMAFPQGYDTLVGERGVKLSGGQRQRIAIARALLKDPAILILDEATSSLDSESERLVQLALEELMRNRTSVIIAHRLSTIKDADQIVVIENGEVSDIGNHVELMSKGSSLYQHLYSLQSIQHITERD</sequence>
<dbReference type="EMBL" id="PVBS01000002">
    <property type="protein sequence ID" value="PRD54288.1"/>
    <property type="molecule type" value="Genomic_DNA"/>
</dbReference>
<name>A0A2S9JME9_9SPHI</name>
<reference evidence="10 11" key="1">
    <citation type="submission" date="2018-02" db="EMBL/GenBank/DDBJ databases">
        <title>The draft genome of Sphingobacterium gobiense H7.</title>
        <authorList>
            <person name="Li L."/>
            <person name="Liu L."/>
            <person name="Zhang X."/>
            <person name="Wang T."/>
            <person name="Liang L."/>
        </authorList>
    </citation>
    <scope>NUCLEOTIDE SEQUENCE [LARGE SCALE GENOMIC DNA]</scope>
    <source>
        <strain evidence="10 11">ACCC 05757</strain>
    </source>
</reference>
<dbReference type="InterPro" id="IPR003593">
    <property type="entry name" value="AAA+_ATPase"/>
</dbReference>
<feature type="transmembrane region" description="Helical" evidence="7">
    <location>
        <begin position="307"/>
        <end position="328"/>
    </location>
</feature>
<dbReference type="SMART" id="SM00382">
    <property type="entry name" value="AAA"/>
    <property type="match status" value="1"/>
</dbReference>
<dbReference type="GO" id="GO:0005886">
    <property type="term" value="C:plasma membrane"/>
    <property type="evidence" value="ECO:0007669"/>
    <property type="project" value="UniProtKB-SubCell"/>
</dbReference>
<evidence type="ECO:0000256" key="2">
    <source>
        <dbReference type="ARBA" id="ARBA00022692"/>
    </source>
</evidence>
<dbReference type="Proteomes" id="UP000238642">
    <property type="component" value="Unassembled WGS sequence"/>
</dbReference>
<feature type="domain" description="ABC transmembrane type-1" evidence="9">
    <location>
        <begin position="44"/>
        <end position="330"/>
    </location>
</feature>
<dbReference type="AlphaFoldDB" id="A0A2S9JME9"/>